<keyword evidence="5" id="KW-1185">Reference proteome</keyword>
<accession>A0ABN9PJE3</accession>
<dbReference type="Proteomes" id="UP001189429">
    <property type="component" value="Unassembled WGS sequence"/>
</dbReference>
<gene>
    <name evidence="4" type="ORF">PCOR1329_LOCUS2545</name>
</gene>
<evidence type="ECO:0000256" key="3">
    <source>
        <dbReference type="ARBA" id="ARBA00023002"/>
    </source>
</evidence>
<feature type="non-terminal residue" evidence="4">
    <location>
        <position position="1"/>
    </location>
</feature>
<dbReference type="SUPFAM" id="SSF51735">
    <property type="entry name" value="NAD(P)-binding Rossmann-fold domains"/>
    <property type="match status" value="2"/>
</dbReference>
<dbReference type="PANTHER" id="PTHR43963">
    <property type="entry name" value="CARBONYL REDUCTASE 1-RELATED"/>
    <property type="match status" value="1"/>
</dbReference>
<sequence>RVLVTGGNTGIGFALCRQLAAEHGCHVYLGSRSLDKGRAAVQAILASHPNARCELVQIDTGSDESVSAAAAAVKALLSGDTLYGVVNNAGCGLAHGVDAETMVNVNLFGPKRVSEAFIPLLSPTLGRVVNIGSGAGPIYVRSCGPAAKQQLCKEDQTWEEIEAHLKSVDPKSTPMNGYGLSKALLTNYTSYLAKKSPNLKINCCSPGFIDTAIVKGMGASKTPEEGTLAAKHLLFGELAGNGWYYGSDGVRSPLHFMRNPGEPAYDGVVPDFATRVLVTGGNTGIGFALCRQLAAEHGCHVYLGSRSLDKGRAAVQAILASHPNARCELVQIDTGSDESVSAAAAAVKALLSGDTLYGVVNNAGCGLAHGVDAETIVNVNLFGPKRVSEAFIPLLSPTLGRVVNIGSGAGPMYVKSCGPAAKQQLCKEDQTWEEIEAHLKSVDPKSTPMNGYGLSKALLTNYTSYLAKKSPNLKINCCSPGFIDTAIVKGMGASKTPEEGTLAAKHLLFGELAGNGWYYGSDGVRSPLHFMRNPGEPAYDGVVPKF</sequence>
<dbReference type="PRINTS" id="PR00081">
    <property type="entry name" value="GDHRDH"/>
</dbReference>
<proteinExistence type="inferred from homology"/>
<dbReference type="EMBL" id="CAUYUJ010000646">
    <property type="protein sequence ID" value="CAK0791740.1"/>
    <property type="molecule type" value="Genomic_DNA"/>
</dbReference>
<evidence type="ECO:0008006" key="6">
    <source>
        <dbReference type="Google" id="ProtNLM"/>
    </source>
</evidence>
<evidence type="ECO:0000256" key="1">
    <source>
        <dbReference type="ARBA" id="ARBA00006484"/>
    </source>
</evidence>
<dbReference type="InterPro" id="IPR002347">
    <property type="entry name" value="SDR_fam"/>
</dbReference>
<keyword evidence="2" id="KW-0521">NADP</keyword>
<dbReference type="InterPro" id="IPR036291">
    <property type="entry name" value="NAD(P)-bd_dom_sf"/>
</dbReference>
<dbReference type="Pfam" id="PF00106">
    <property type="entry name" value="adh_short"/>
    <property type="match status" value="2"/>
</dbReference>
<protein>
    <recommendedName>
        <fullName evidence="6">Protochlorophyllide reductase</fullName>
    </recommendedName>
</protein>
<comment type="similarity">
    <text evidence="1">Belongs to the short-chain dehydrogenases/reductases (SDR) family.</text>
</comment>
<comment type="caution">
    <text evidence="4">The sequence shown here is derived from an EMBL/GenBank/DDBJ whole genome shotgun (WGS) entry which is preliminary data.</text>
</comment>
<dbReference type="PANTHER" id="PTHR43963:SF6">
    <property type="entry name" value="CHAIN DEHYDROGENASE FAMILY PROTEIN, PUTATIVE (AFU_ORTHOLOGUE AFUA_3G15350)-RELATED"/>
    <property type="match status" value="1"/>
</dbReference>
<organism evidence="4 5">
    <name type="scientific">Prorocentrum cordatum</name>
    <dbReference type="NCBI Taxonomy" id="2364126"/>
    <lineage>
        <taxon>Eukaryota</taxon>
        <taxon>Sar</taxon>
        <taxon>Alveolata</taxon>
        <taxon>Dinophyceae</taxon>
        <taxon>Prorocentrales</taxon>
        <taxon>Prorocentraceae</taxon>
        <taxon>Prorocentrum</taxon>
    </lineage>
</organism>
<keyword evidence="3" id="KW-0560">Oxidoreductase</keyword>
<reference evidence="4" key="1">
    <citation type="submission" date="2023-10" db="EMBL/GenBank/DDBJ databases">
        <authorList>
            <person name="Chen Y."/>
            <person name="Shah S."/>
            <person name="Dougan E. K."/>
            <person name="Thang M."/>
            <person name="Chan C."/>
        </authorList>
    </citation>
    <scope>NUCLEOTIDE SEQUENCE [LARGE SCALE GENOMIC DNA]</scope>
</reference>
<evidence type="ECO:0000313" key="4">
    <source>
        <dbReference type="EMBL" id="CAK0791740.1"/>
    </source>
</evidence>
<evidence type="ECO:0000256" key="2">
    <source>
        <dbReference type="ARBA" id="ARBA00022857"/>
    </source>
</evidence>
<dbReference type="Gene3D" id="3.40.50.720">
    <property type="entry name" value="NAD(P)-binding Rossmann-like Domain"/>
    <property type="match status" value="2"/>
</dbReference>
<name>A0ABN9PJE3_9DINO</name>
<evidence type="ECO:0000313" key="5">
    <source>
        <dbReference type="Proteomes" id="UP001189429"/>
    </source>
</evidence>